<reference evidence="1 2" key="1">
    <citation type="journal article" date="2018" name="Mol. Biol. Evol.">
        <title>Broad Genomic Sampling Reveals a Smut Pathogenic Ancestry of the Fungal Clade Ustilaginomycotina.</title>
        <authorList>
            <person name="Kijpornyongpan T."/>
            <person name="Mondo S.J."/>
            <person name="Barry K."/>
            <person name="Sandor L."/>
            <person name="Lee J."/>
            <person name="Lipzen A."/>
            <person name="Pangilinan J."/>
            <person name="LaButti K."/>
            <person name="Hainaut M."/>
            <person name="Henrissat B."/>
            <person name="Grigoriev I.V."/>
            <person name="Spatafora J.W."/>
            <person name="Aime M.C."/>
        </authorList>
    </citation>
    <scope>NUCLEOTIDE SEQUENCE [LARGE SCALE GENOMIC DNA]</scope>
    <source>
        <strain evidence="1 2">SA 807</strain>
    </source>
</reference>
<evidence type="ECO:0000313" key="2">
    <source>
        <dbReference type="Proteomes" id="UP000245626"/>
    </source>
</evidence>
<name>A0ACD0P7P2_9BASI</name>
<proteinExistence type="predicted"/>
<protein>
    <submittedName>
        <fullName evidence="1">LexA/Signal peptidase</fullName>
    </submittedName>
</protein>
<organism evidence="1 2">
    <name type="scientific">Violaceomyces palustris</name>
    <dbReference type="NCBI Taxonomy" id="1673888"/>
    <lineage>
        <taxon>Eukaryota</taxon>
        <taxon>Fungi</taxon>
        <taxon>Dikarya</taxon>
        <taxon>Basidiomycota</taxon>
        <taxon>Ustilaginomycotina</taxon>
        <taxon>Ustilaginomycetes</taxon>
        <taxon>Violaceomycetales</taxon>
        <taxon>Violaceomycetaceae</taxon>
        <taxon>Violaceomyces</taxon>
    </lineage>
</organism>
<accession>A0ACD0P7P2</accession>
<evidence type="ECO:0000313" key="1">
    <source>
        <dbReference type="EMBL" id="PWN54100.1"/>
    </source>
</evidence>
<sequence>MPSSFAASIINLARRHAPLAKRSSIVSLQVFCLIHLINEHLIEVRACTGASMLPTLSPSGDLVVHLRLPFHKFLSNSKTRLDSLLGFGSGDEADVVRHPYRGFKGTKVGGTSLKADQSQGTSLRVGDLVVAISPIDPSRTVCKRVIGLPGDTICVDPRFRPIDERYWRGRSEIANPTSPSSSSSSSTTTPPTLLEDDRGSSADGNHGLGLDSSDEIDKLLDSMDLDSSSHPPSAMISSLLSREIEKAKTSASRKGQVEYVTIPPGHVWLTGDNLSNSTDSRHYGPVPMGMVRGKVIARLFPNPLWLDNNVKDVQ</sequence>
<dbReference type="EMBL" id="KZ819696">
    <property type="protein sequence ID" value="PWN54100.1"/>
    <property type="molecule type" value="Genomic_DNA"/>
</dbReference>
<keyword evidence="2" id="KW-1185">Reference proteome</keyword>
<gene>
    <name evidence="1" type="ORF">IE53DRAFT_376797</name>
</gene>
<dbReference type="Proteomes" id="UP000245626">
    <property type="component" value="Unassembled WGS sequence"/>
</dbReference>